<accession>W8NWC3</accession>
<gene>
    <name evidence="1" type="ORF">BD01_1905</name>
</gene>
<dbReference type="OrthoDB" id="102238at2157"/>
<proteinExistence type="predicted"/>
<keyword evidence="2" id="KW-1185">Reference proteome</keyword>
<protein>
    <submittedName>
        <fullName evidence="1">Uncharacterized protein</fullName>
    </submittedName>
</protein>
<name>W8NWC3_9EURY</name>
<organism evidence="1 2">
    <name type="scientific">Thermococcus nautili</name>
    <dbReference type="NCBI Taxonomy" id="195522"/>
    <lineage>
        <taxon>Archaea</taxon>
        <taxon>Methanobacteriati</taxon>
        <taxon>Methanobacteriota</taxon>
        <taxon>Thermococci</taxon>
        <taxon>Thermococcales</taxon>
        <taxon>Thermococcaceae</taxon>
        <taxon>Thermococcus</taxon>
    </lineage>
</organism>
<sequence length="143" mass="15409">MRRNAKKRLLPLVFALVLTVVGAALAVPQISVRLQPLGQGQESYPSQYDITAAVNFQLSNDGSTIQGVKVYLIDNDPNVNVQVGDTVYIQLIGTDGNTVLWSGSGQVQEDNNNNLYVEITGLSVSVNQLGSVKVTYQGQEITS</sequence>
<dbReference type="HOGENOM" id="CLU_1902048_0_0_2"/>
<dbReference type="Proteomes" id="UP000019434">
    <property type="component" value="Chromosome"/>
</dbReference>
<dbReference type="GeneID" id="82170744"/>
<reference evidence="1 2" key="1">
    <citation type="submission" date="2014-02" db="EMBL/GenBank/DDBJ databases">
        <title>Genome Sequence of an Hyperthermophilic Archaeon, Thermococcus nautili 30-1, producing viral vesicles.</title>
        <authorList>
            <person name="Oberto J."/>
            <person name="Gaudin M."/>
            <person name="Cossu M."/>
            <person name="Gorlas A."/>
            <person name="Slesarev A."/>
            <person name="Marguet E."/>
            <person name="Forterre P."/>
        </authorList>
    </citation>
    <scope>NUCLEOTIDE SEQUENCE [LARGE SCALE GENOMIC DNA]</scope>
    <source>
        <strain evidence="1 2">30-1</strain>
    </source>
</reference>
<dbReference type="eggNOG" id="arCOG08613">
    <property type="taxonomic scope" value="Archaea"/>
</dbReference>
<dbReference type="AlphaFoldDB" id="W8NWC3"/>
<dbReference type="STRING" id="195522.BD01_1905"/>
<dbReference type="EMBL" id="CP007264">
    <property type="protein sequence ID" value="AHL23507.1"/>
    <property type="molecule type" value="Genomic_DNA"/>
</dbReference>
<dbReference type="KEGG" id="tnu:BD01_1905"/>
<evidence type="ECO:0000313" key="1">
    <source>
        <dbReference type="EMBL" id="AHL23507.1"/>
    </source>
</evidence>
<dbReference type="RefSeq" id="WP_042692247.1">
    <property type="nucleotide sequence ID" value="NZ_CP007264.1"/>
</dbReference>
<evidence type="ECO:0000313" key="2">
    <source>
        <dbReference type="Proteomes" id="UP000019434"/>
    </source>
</evidence>